<evidence type="ECO:0000313" key="11">
    <source>
        <dbReference type="Proteomes" id="UP000275267"/>
    </source>
</evidence>
<dbReference type="PANTHER" id="PTHR31399">
    <property type="entry name" value="DNA-DIRECTED PRIMASE / POLYMERASE PROTEIN"/>
    <property type="match status" value="1"/>
</dbReference>
<keyword evidence="4 8" id="KW-1133">Transmembrane helix</keyword>
<dbReference type="GO" id="GO:0016020">
    <property type="term" value="C:membrane"/>
    <property type="evidence" value="ECO:0007669"/>
    <property type="project" value="UniProtKB-SubCell"/>
</dbReference>
<dbReference type="PANTHER" id="PTHR31399:SF0">
    <property type="entry name" value="DNA-DIRECTED PRIMASE_POLYMERASE PROTEIN"/>
    <property type="match status" value="1"/>
</dbReference>
<dbReference type="Pfam" id="PF03121">
    <property type="entry name" value="Herpes_UL52"/>
    <property type="match status" value="1"/>
</dbReference>
<comment type="domain">
    <text evidence="8">The DHHC domain is required for palmitoyltransferase activity.</text>
</comment>
<comment type="catalytic activity">
    <reaction evidence="8">
        <text>L-cysteinyl-[protein] + hexadecanoyl-CoA = S-hexadecanoyl-L-cysteinyl-[protein] + CoA</text>
        <dbReference type="Rhea" id="RHEA:36683"/>
        <dbReference type="Rhea" id="RHEA-COMP:10131"/>
        <dbReference type="Rhea" id="RHEA-COMP:11032"/>
        <dbReference type="ChEBI" id="CHEBI:29950"/>
        <dbReference type="ChEBI" id="CHEBI:57287"/>
        <dbReference type="ChEBI" id="CHEBI:57379"/>
        <dbReference type="ChEBI" id="CHEBI:74151"/>
        <dbReference type="EC" id="2.3.1.225"/>
    </reaction>
</comment>
<name>A0A3L6T7N6_PANMI</name>
<evidence type="ECO:0000256" key="8">
    <source>
        <dbReference type="RuleBase" id="RU079119"/>
    </source>
</evidence>
<comment type="catalytic activity">
    <reaction evidence="7">
        <text>DNA(n) + a 2'-deoxyribonucleoside 5'-triphosphate = DNA(n+1) + diphosphate</text>
        <dbReference type="Rhea" id="RHEA:22508"/>
        <dbReference type="Rhea" id="RHEA-COMP:17339"/>
        <dbReference type="Rhea" id="RHEA-COMP:17340"/>
        <dbReference type="ChEBI" id="CHEBI:33019"/>
        <dbReference type="ChEBI" id="CHEBI:61560"/>
        <dbReference type="ChEBI" id="CHEBI:173112"/>
        <dbReference type="EC" id="2.7.7.7"/>
    </reaction>
    <physiologicalReaction direction="left-to-right" evidence="7">
        <dbReference type="Rhea" id="RHEA:22509"/>
    </physiologicalReaction>
</comment>
<feature type="domain" description="Palmitoyltransferase DHHC" evidence="9">
    <location>
        <begin position="111"/>
        <end position="234"/>
    </location>
</feature>
<evidence type="ECO:0000256" key="1">
    <source>
        <dbReference type="ARBA" id="ARBA00004141"/>
    </source>
</evidence>
<dbReference type="GO" id="GO:0005634">
    <property type="term" value="C:nucleus"/>
    <property type="evidence" value="ECO:0007669"/>
    <property type="project" value="TreeGrafter"/>
</dbReference>
<evidence type="ECO:0000259" key="9">
    <source>
        <dbReference type="Pfam" id="PF01529"/>
    </source>
</evidence>
<protein>
    <recommendedName>
        <fullName evidence="8">S-acyltransferase</fullName>
        <ecNumber evidence="8">2.3.1.225</ecNumber>
    </recommendedName>
    <alternativeName>
        <fullName evidence="8">Palmitoyltransferase</fullName>
    </alternativeName>
</protein>
<feature type="transmembrane region" description="Helical" evidence="8">
    <location>
        <begin position="156"/>
        <end position="176"/>
    </location>
</feature>
<evidence type="ECO:0000256" key="2">
    <source>
        <dbReference type="ARBA" id="ARBA00008574"/>
    </source>
</evidence>
<dbReference type="InterPro" id="IPR001594">
    <property type="entry name" value="Palmitoyltrfase_DHHC"/>
</dbReference>
<comment type="subcellular location">
    <subcellularLocation>
        <location evidence="1">Membrane</location>
        <topology evidence="1">Multi-pass membrane protein</topology>
    </subcellularLocation>
</comment>
<proteinExistence type="inferred from homology"/>
<keyword evidence="5 8" id="KW-0472">Membrane</keyword>
<evidence type="ECO:0000256" key="7">
    <source>
        <dbReference type="ARBA" id="ARBA00047303"/>
    </source>
</evidence>
<keyword evidence="11" id="KW-1185">Reference proteome</keyword>
<feature type="transmembrane region" description="Helical" evidence="8">
    <location>
        <begin position="55"/>
        <end position="80"/>
    </location>
</feature>
<dbReference type="Proteomes" id="UP000275267">
    <property type="component" value="Unassembled WGS sequence"/>
</dbReference>
<evidence type="ECO:0000313" key="10">
    <source>
        <dbReference type="EMBL" id="RLN34321.1"/>
    </source>
</evidence>
<reference evidence="11" key="1">
    <citation type="journal article" date="2019" name="Nat. Commun.">
        <title>The genome of broomcorn millet.</title>
        <authorList>
            <person name="Zou C."/>
            <person name="Miki D."/>
            <person name="Li D."/>
            <person name="Tang Q."/>
            <person name="Xiao L."/>
            <person name="Rajput S."/>
            <person name="Deng P."/>
            <person name="Jia W."/>
            <person name="Huang R."/>
            <person name="Zhang M."/>
            <person name="Sun Y."/>
            <person name="Hu J."/>
            <person name="Fu X."/>
            <person name="Schnable P.S."/>
            <person name="Li F."/>
            <person name="Zhang H."/>
            <person name="Feng B."/>
            <person name="Zhu X."/>
            <person name="Liu R."/>
            <person name="Schnable J.C."/>
            <person name="Zhu J.-K."/>
            <person name="Zhang H."/>
        </authorList>
    </citation>
    <scope>NUCLEOTIDE SEQUENCE [LARGE SCALE GENOMIC DNA]</scope>
</reference>
<organism evidence="10 11">
    <name type="scientific">Panicum miliaceum</name>
    <name type="common">Proso millet</name>
    <name type="synonym">Broomcorn millet</name>
    <dbReference type="NCBI Taxonomy" id="4540"/>
    <lineage>
        <taxon>Eukaryota</taxon>
        <taxon>Viridiplantae</taxon>
        <taxon>Streptophyta</taxon>
        <taxon>Embryophyta</taxon>
        <taxon>Tracheophyta</taxon>
        <taxon>Spermatophyta</taxon>
        <taxon>Magnoliopsida</taxon>
        <taxon>Liliopsida</taxon>
        <taxon>Poales</taxon>
        <taxon>Poaceae</taxon>
        <taxon>PACMAD clade</taxon>
        <taxon>Panicoideae</taxon>
        <taxon>Panicodae</taxon>
        <taxon>Paniceae</taxon>
        <taxon>Panicinae</taxon>
        <taxon>Panicum</taxon>
        <taxon>Panicum sect. Panicum</taxon>
    </lineage>
</organism>
<dbReference type="AlphaFoldDB" id="A0A3L6T7N6"/>
<keyword evidence="8" id="KW-0808">Transferase</keyword>
<dbReference type="OrthoDB" id="5988181at2759"/>
<dbReference type="GO" id="GO:0019706">
    <property type="term" value="F:protein-cysteine S-palmitoyltransferase activity"/>
    <property type="evidence" value="ECO:0007669"/>
    <property type="project" value="UniProtKB-EC"/>
</dbReference>
<dbReference type="STRING" id="4540.A0A3L6T7N6"/>
<accession>A0A3L6T7N6</accession>
<keyword evidence="8" id="KW-0012">Acyltransferase</keyword>
<dbReference type="GO" id="GO:0005759">
    <property type="term" value="C:mitochondrial matrix"/>
    <property type="evidence" value="ECO:0007669"/>
    <property type="project" value="TreeGrafter"/>
</dbReference>
<evidence type="ECO:0000256" key="3">
    <source>
        <dbReference type="ARBA" id="ARBA00022692"/>
    </source>
</evidence>
<comment type="catalytic activity">
    <reaction evidence="6">
        <text>ssDNA + n NTP = ssDNA/pppN(pN)n-1 hybrid + (n-1) diphosphate.</text>
        <dbReference type="EC" id="2.7.7.102"/>
    </reaction>
</comment>
<dbReference type="GO" id="GO:0006264">
    <property type="term" value="P:mitochondrial DNA replication"/>
    <property type="evidence" value="ECO:0007669"/>
    <property type="project" value="TreeGrafter"/>
</dbReference>
<comment type="similarity">
    <text evidence="2 8">Belongs to the DHHC palmitoyltransferase family.</text>
</comment>
<feature type="transmembrane region" description="Helical" evidence="8">
    <location>
        <begin position="19"/>
        <end position="43"/>
    </location>
</feature>
<dbReference type="GO" id="GO:0003887">
    <property type="term" value="F:DNA-directed DNA polymerase activity"/>
    <property type="evidence" value="ECO:0007669"/>
    <property type="project" value="UniProtKB-EC"/>
</dbReference>
<gene>
    <name evidence="10" type="ORF">C2845_PM03G06330</name>
</gene>
<evidence type="ECO:0000256" key="5">
    <source>
        <dbReference type="ARBA" id="ARBA00023136"/>
    </source>
</evidence>
<dbReference type="InterPro" id="IPR044917">
    <property type="entry name" value="PRIMPOL"/>
</dbReference>
<dbReference type="PROSITE" id="PS50216">
    <property type="entry name" value="DHHC"/>
    <property type="match status" value="1"/>
</dbReference>
<dbReference type="EMBL" id="PQIB02000002">
    <property type="protein sequence ID" value="RLN34321.1"/>
    <property type="molecule type" value="Genomic_DNA"/>
</dbReference>
<evidence type="ECO:0000256" key="6">
    <source>
        <dbReference type="ARBA" id="ARBA00044677"/>
    </source>
</evidence>
<dbReference type="EC" id="2.3.1.225" evidence="8"/>
<dbReference type="GO" id="GO:0003682">
    <property type="term" value="F:chromatin binding"/>
    <property type="evidence" value="ECO:0007669"/>
    <property type="project" value="TreeGrafter"/>
</dbReference>
<keyword evidence="3 8" id="KW-0812">Transmembrane</keyword>
<feature type="transmembrane region" description="Helical" evidence="8">
    <location>
        <begin position="197"/>
        <end position="219"/>
    </location>
</feature>
<dbReference type="GO" id="GO:0031297">
    <property type="term" value="P:replication fork processing"/>
    <property type="evidence" value="ECO:0007669"/>
    <property type="project" value="TreeGrafter"/>
</dbReference>
<dbReference type="Pfam" id="PF01529">
    <property type="entry name" value="DHHC"/>
    <property type="match status" value="1"/>
</dbReference>
<comment type="caution">
    <text evidence="10">The sequence shown here is derived from an EMBL/GenBank/DDBJ whole genome shotgun (WGS) entry which is preliminary data.</text>
</comment>
<dbReference type="GO" id="GO:0042276">
    <property type="term" value="P:error-prone translesion synthesis"/>
    <property type="evidence" value="ECO:0007669"/>
    <property type="project" value="InterPro"/>
</dbReference>
<sequence length="744" mass="84726">MDCCRHVNPFRACAGLRGLGYLMVALVAAIAAASYYAVVIYAWGPVLLAGGAAAAGAAAVLAAFHVLLAMIMWCYLMVVFTDPGSVPENWRHDAEYSGDPGSSSEEQGSAPRYCSRCQNGKPPRCHHCSVCNRCVLKMDHHCIWVVNCVGARNYKYFLLFLVYTFAETVLDTLVLIPNFIEFFQDESRRSSSPGDTAILFAAFVLNLAFALSLLCFIGMHTSLVASNTTSIEVHERKKSVSWKYDLGWRRNLEQHGAPSLAAIKFTGRKQMSPIVFYSSPQGVPVKKPRSLLRLLREIRIDLKKETDLIPRYSDMDSKIRHHYEVIQEFETRLNKKRDADEMVDILVAVVFSALRDKYSIEGQEEWITELDSSTEEKFSRHLIIRIPKTAFKDNFHVGAFVSEICSQIAAQCAANPDLDKLYITKENSTGPVDQLFMDTAVYTRNRCFRLAFSSKSGKKSFLVPSRRFKCKEMNDKDVFMESLICRLDDNCDKLLICKLDLECKKTLHFDSEFSMPRIQGRNKEPITTYRSDFPHEYTYGKSPFPALDGFVEFIASFGNVSGNIRSWYWFSQYGLMIYSMSRSRYCEHIGREHKSNHAKSPVMSNVPVMYIVDFQRAAYYQKCYDPDCQSYRSPLRPVPWDVMPELSSVVESAKTEYQGEVVEIKFDDSSRNWCYLSDGKSVMESHEEDPGWWEEAVKFADSIENIEHTSDLGNLDDDDDDFWMNAERIMEQIEGGQTGSQSNA</sequence>
<dbReference type="GO" id="GO:0009411">
    <property type="term" value="P:response to UV"/>
    <property type="evidence" value="ECO:0007669"/>
    <property type="project" value="TreeGrafter"/>
</dbReference>
<evidence type="ECO:0000256" key="4">
    <source>
        <dbReference type="ARBA" id="ARBA00022989"/>
    </source>
</evidence>